<evidence type="ECO:0000313" key="9">
    <source>
        <dbReference type="EnsemblMetazoa" id="CapteP105330"/>
    </source>
</evidence>
<reference evidence="8 10" key="2">
    <citation type="journal article" date="2013" name="Nature">
        <title>Insights into bilaterian evolution from three spiralian genomes.</title>
        <authorList>
            <person name="Simakov O."/>
            <person name="Marletaz F."/>
            <person name="Cho S.J."/>
            <person name="Edsinger-Gonzales E."/>
            <person name="Havlak P."/>
            <person name="Hellsten U."/>
            <person name="Kuo D.H."/>
            <person name="Larsson T."/>
            <person name="Lv J."/>
            <person name="Arendt D."/>
            <person name="Savage R."/>
            <person name="Osoegawa K."/>
            <person name="de Jong P."/>
            <person name="Grimwood J."/>
            <person name="Chapman J.A."/>
            <person name="Shapiro H."/>
            <person name="Aerts A."/>
            <person name="Otillar R.P."/>
            <person name="Terry A.Y."/>
            <person name="Boore J.L."/>
            <person name="Grigoriev I.V."/>
            <person name="Lindberg D.R."/>
            <person name="Seaver E.C."/>
            <person name="Weisblat D.A."/>
            <person name="Putnam N.H."/>
            <person name="Rokhsar D.S."/>
        </authorList>
    </citation>
    <scope>NUCLEOTIDE SEQUENCE</scope>
    <source>
        <strain evidence="8 10">I ESC-2004</strain>
    </source>
</reference>
<dbReference type="InterPro" id="IPR008979">
    <property type="entry name" value="Galactose-bd-like_sf"/>
</dbReference>
<dbReference type="GO" id="GO:0012505">
    <property type="term" value="C:endomembrane system"/>
    <property type="evidence" value="ECO:0007669"/>
    <property type="project" value="UniProtKB-SubCell"/>
</dbReference>
<dbReference type="PANTHER" id="PTHR46806">
    <property type="entry name" value="F5/8 TYPE C DOMAIN-CONTAINING PROTEIN"/>
    <property type="match status" value="1"/>
</dbReference>
<evidence type="ECO:0000256" key="2">
    <source>
        <dbReference type="ARBA" id="ARBA00004613"/>
    </source>
</evidence>
<reference evidence="9" key="3">
    <citation type="submission" date="2015-06" db="UniProtKB">
        <authorList>
            <consortium name="EnsemblMetazoa"/>
        </authorList>
    </citation>
    <scope>IDENTIFICATION</scope>
</reference>
<dbReference type="GO" id="GO:0005886">
    <property type="term" value="C:plasma membrane"/>
    <property type="evidence" value="ECO:0007669"/>
    <property type="project" value="TreeGrafter"/>
</dbReference>
<feature type="non-terminal residue" evidence="8">
    <location>
        <position position="1"/>
    </location>
</feature>
<dbReference type="PROSITE" id="PS50022">
    <property type="entry name" value="FA58C_3"/>
    <property type="match status" value="1"/>
</dbReference>
<dbReference type="PROSITE" id="PS01286">
    <property type="entry name" value="FA58C_2"/>
    <property type="match status" value="1"/>
</dbReference>
<dbReference type="AlphaFoldDB" id="R7TNE6"/>
<dbReference type="Pfam" id="PF00754">
    <property type="entry name" value="F5_F8_type_C"/>
    <property type="match status" value="1"/>
</dbReference>
<feature type="domain" description="F5/8 type C" evidence="7">
    <location>
        <begin position="1"/>
        <end position="111"/>
    </location>
</feature>
<reference evidence="10" key="1">
    <citation type="submission" date="2012-12" db="EMBL/GenBank/DDBJ databases">
        <authorList>
            <person name="Hellsten U."/>
            <person name="Grimwood J."/>
            <person name="Chapman J.A."/>
            <person name="Shapiro H."/>
            <person name="Aerts A."/>
            <person name="Otillar R.P."/>
            <person name="Terry A.Y."/>
            <person name="Boore J.L."/>
            <person name="Simakov O."/>
            <person name="Marletaz F."/>
            <person name="Cho S.-J."/>
            <person name="Edsinger-Gonzales E."/>
            <person name="Havlak P."/>
            <person name="Kuo D.-H."/>
            <person name="Larsson T."/>
            <person name="Lv J."/>
            <person name="Arendt D."/>
            <person name="Savage R."/>
            <person name="Osoegawa K."/>
            <person name="de Jong P."/>
            <person name="Lindberg D.R."/>
            <person name="Seaver E.C."/>
            <person name="Weisblat D.A."/>
            <person name="Putnam N.H."/>
            <person name="Grigoriev I.V."/>
            <person name="Rokhsar D.S."/>
        </authorList>
    </citation>
    <scope>NUCLEOTIDE SEQUENCE</scope>
    <source>
        <strain evidence="10">I ESC-2004</strain>
    </source>
</reference>
<keyword evidence="10" id="KW-1185">Reference proteome</keyword>
<proteinExistence type="predicted"/>
<keyword evidence="5" id="KW-0472">Membrane</keyword>
<evidence type="ECO:0000313" key="10">
    <source>
        <dbReference type="Proteomes" id="UP000014760"/>
    </source>
</evidence>
<keyword evidence="6" id="KW-1015">Disulfide bond</keyword>
<evidence type="ECO:0000256" key="6">
    <source>
        <dbReference type="ARBA" id="ARBA00023157"/>
    </source>
</evidence>
<evidence type="ECO:0000256" key="3">
    <source>
        <dbReference type="ARBA" id="ARBA00022525"/>
    </source>
</evidence>
<dbReference type="SMART" id="SM00231">
    <property type="entry name" value="FA58C"/>
    <property type="match status" value="1"/>
</dbReference>
<dbReference type="InterPro" id="IPR000421">
    <property type="entry name" value="FA58C"/>
</dbReference>
<comment type="subcellular location">
    <subcellularLocation>
        <location evidence="1">Endomembrane system</location>
        <topology evidence="1">Peripheral membrane protein</topology>
    </subcellularLocation>
    <subcellularLocation>
        <location evidence="2">Secreted</location>
    </subcellularLocation>
</comment>
<dbReference type="STRING" id="283909.R7TNE6"/>
<evidence type="ECO:0000313" key="8">
    <source>
        <dbReference type="EMBL" id="ELT92600.1"/>
    </source>
</evidence>
<dbReference type="InterPro" id="IPR050633">
    <property type="entry name" value="Neuropilin_MCO_CoagFactor"/>
</dbReference>
<evidence type="ECO:0000256" key="4">
    <source>
        <dbReference type="ARBA" id="ARBA00022889"/>
    </source>
</evidence>
<dbReference type="GO" id="GO:0007155">
    <property type="term" value="P:cell adhesion"/>
    <property type="evidence" value="ECO:0007669"/>
    <property type="project" value="UniProtKB-KW"/>
</dbReference>
<evidence type="ECO:0000259" key="7">
    <source>
        <dbReference type="PROSITE" id="PS50022"/>
    </source>
</evidence>
<organism evidence="8">
    <name type="scientific">Capitella teleta</name>
    <name type="common">Polychaete worm</name>
    <dbReference type="NCBI Taxonomy" id="283909"/>
    <lineage>
        <taxon>Eukaryota</taxon>
        <taxon>Metazoa</taxon>
        <taxon>Spiralia</taxon>
        <taxon>Lophotrochozoa</taxon>
        <taxon>Annelida</taxon>
        <taxon>Polychaeta</taxon>
        <taxon>Sedentaria</taxon>
        <taxon>Scolecida</taxon>
        <taxon>Capitellidae</taxon>
        <taxon>Capitella</taxon>
    </lineage>
</organism>
<dbReference type="EnsemblMetazoa" id="CapteT105330">
    <property type="protein sequence ID" value="CapteP105330"/>
    <property type="gene ID" value="CapteG105330"/>
</dbReference>
<dbReference type="EMBL" id="KB310073">
    <property type="protein sequence ID" value="ELT92600.1"/>
    <property type="molecule type" value="Genomic_DNA"/>
</dbReference>
<keyword evidence="4" id="KW-0130">Cell adhesion</keyword>
<dbReference type="PROSITE" id="PS01285">
    <property type="entry name" value="FA58C_1"/>
    <property type="match status" value="1"/>
</dbReference>
<keyword evidence="3" id="KW-0964">Secreted</keyword>
<dbReference type="CDD" id="cd00057">
    <property type="entry name" value="FA58C"/>
    <property type="match status" value="1"/>
</dbReference>
<dbReference type="Proteomes" id="UP000014760">
    <property type="component" value="Unassembled WGS sequence"/>
</dbReference>
<dbReference type="GO" id="GO:0038023">
    <property type="term" value="F:signaling receptor activity"/>
    <property type="evidence" value="ECO:0007669"/>
    <property type="project" value="TreeGrafter"/>
</dbReference>
<evidence type="ECO:0000256" key="5">
    <source>
        <dbReference type="ARBA" id="ARBA00023136"/>
    </source>
</evidence>
<dbReference type="OMA" id="VIGCEGN"/>
<dbReference type="OrthoDB" id="6146277at2759"/>
<protein>
    <recommendedName>
        <fullName evidence="7">F5/8 type C domain-containing protein</fullName>
    </recommendedName>
</protein>
<dbReference type="GO" id="GO:0005576">
    <property type="term" value="C:extracellular region"/>
    <property type="evidence" value="ECO:0007669"/>
    <property type="project" value="UniProtKB-SubCell"/>
</dbReference>
<dbReference type="PANTHER" id="PTHR46806:SF5">
    <property type="entry name" value="F5_8 TYPE C DOMAIN-CONTAINING PROTEIN"/>
    <property type="match status" value="1"/>
</dbReference>
<gene>
    <name evidence="8" type="ORF">CAPTEDRAFT_105330</name>
</gene>
<dbReference type="SUPFAM" id="SSF49785">
    <property type="entry name" value="Galactose-binding domain-like"/>
    <property type="match status" value="1"/>
</dbReference>
<dbReference type="HOGENOM" id="CLU_030066_5_1_1"/>
<dbReference type="Gene3D" id="2.60.120.260">
    <property type="entry name" value="Galactose-binding domain-like"/>
    <property type="match status" value="1"/>
</dbReference>
<sequence>NGWCPGNADNSKWIEIDLMENKFIGAIITMGCKDDSDDEYVKTFRIKYRVDGSAWADYTDDDGSVMIFEGNQNKFQSVLNDFKENIYARHVRLYPLTHNDYATLRWELLGCTKCE</sequence>
<evidence type="ECO:0000256" key="1">
    <source>
        <dbReference type="ARBA" id="ARBA00004184"/>
    </source>
</evidence>
<name>R7TNE6_CAPTE</name>
<accession>R7TNE6</accession>
<dbReference type="EMBL" id="AMQN01013255">
    <property type="status" value="NOT_ANNOTATED_CDS"/>
    <property type="molecule type" value="Genomic_DNA"/>
</dbReference>